<feature type="transmembrane region" description="Helical" evidence="6">
    <location>
        <begin position="147"/>
        <end position="167"/>
    </location>
</feature>
<dbReference type="CDD" id="cd17324">
    <property type="entry name" value="MFS_NepI_like"/>
    <property type="match status" value="1"/>
</dbReference>
<feature type="transmembrane region" description="Helical" evidence="6">
    <location>
        <begin position="223"/>
        <end position="246"/>
    </location>
</feature>
<feature type="transmembrane region" description="Helical" evidence="6">
    <location>
        <begin position="110"/>
        <end position="135"/>
    </location>
</feature>
<protein>
    <submittedName>
        <fullName evidence="8">MFS transporter</fullName>
    </submittedName>
</protein>
<proteinExistence type="predicted"/>
<dbReference type="InterPro" id="IPR036259">
    <property type="entry name" value="MFS_trans_sf"/>
</dbReference>
<feature type="transmembrane region" description="Helical" evidence="6">
    <location>
        <begin position="84"/>
        <end position="104"/>
    </location>
</feature>
<dbReference type="PANTHER" id="PTHR43124">
    <property type="entry name" value="PURINE EFFLUX PUMP PBUE"/>
    <property type="match status" value="1"/>
</dbReference>
<feature type="transmembrane region" description="Helical" evidence="6">
    <location>
        <begin position="311"/>
        <end position="329"/>
    </location>
</feature>
<keyword evidence="4 6" id="KW-1133">Transmembrane helix</keyword>
<dbReference type="EMBL" id="BMFP01000005">
    <property type="protein sequence ID" value="GGG21178.1"/>
    <property type="molecule type" value="Genomic_DNA"/>
</dbReference>
<dbReference type="PROSITE" id="PS50850">
    <property type="entry name" value="MFS"/>
    <property type="match status" value="1"/>
</dbReference>
<dbReference type="InterPro" id="IPR001958">
    <property type="entry name" value="Tet-R_TetA/multi-R_MdtG-like"/>
</dbReference>
<dbReference type="PANTHER" id="PTHR43124:SF3">
    <property type="entry name" value="CHLORAMPHENICOL EFFLUX PUMP RV0191"/>
    <property type="match status" value="1"/>
</dbReference>
<evidence type="ECO:0000256" key="1">
    <source>
        <dbReference type="ARBA" id="ARBA00004651"/>
    </source>
</evidence>
<feature type="domain" description="Major facilitator superfamily (MFS) profile" evidence="7">
    <location>
        <begin position="19"/>
        <end position="403"/>
    </location>
</feature>
<comment type="subcellular location">
    <subcellularLocation>
        <location evidence="1">Cell membrane</location>
        <topology evidence="1">Multi-pass membrane protein</topology>
    </subcellularLocation>
</comment>
<evidence type="ECO:0000313" key="9">
    <source>
        <dbReference type="Proteomes" id="UP000634043"/>
    </source>
</evidence>
<feature type="transmembrane region" description="Helical" evidence="6">
    <location>
        <begin position="18"/>
        <end position="37"/>
    </location>
</feature>
<evidence type="ECO:0000256" key="3">
    <source>
        <dbReference type="ARBA" id="ARBA00022692"/>
    </source>
</evidence>
<name>A0ABQ1WBR7_9BACT</name>
<dbReference type="Pfam" id="PF07690">
    <property type="entry name" value="MFS_1"/>
    <property type="match status" value="1"/>
</dbReference>
<gene>
    <name evidence="8" type="ORF">GCM10011323_26400</name>
</gene>
<dbReference type="Proteomes" id="UP000634043">
    <property type="component" value="Unassembled WGS sequence"/>
</dbReference>
<evidence type="ECO:0000256" key="2">
    <source>
        <dbReference type="ARBA" id="ARBA00022475"/>
    </source>
</evidence>
<dbReference type="InterPro" id="IPR011701">
    <property type="entry name" value="MFS"/>
</dbReference>
<feature type="transmembrane region" description="Helical" evidence="6">
    <location>
        <begin position="350"/>
        <end position="369"/>
    </location>
</feature>
<evidence type="ECO:0000259" key="7">
    <source>
        <dbReference type="PROSITE" id="PS50850"/>
    </source>
</evidence>
<keyword evidence="9" id="KW-1185">Reference proteome</keyword>
<feature type="transmembrane region" description="Helical" evidence="6">
    <location>
        <begin position="287"/>
        <end position="305"/>
    </location>
</feature>
<dbReference type="InterPro" id="IPR020846">
    <property type="entry name" value="MFS_dom"/>
</dbReference>
<evidence type="ECO:0000256" key="6">
    <source>
        <dbReference type="SAM" id="Phobius"/>
    </source>
</evidence>
<dbReference type="InterPro" id="IPR050189">
    <property type="entry name" value="MFS_Efflux_Transporters"/>
</dbReference>
<feature type="transmembrane region" description="Helical" evidence="6">
    <location>
        <begin position="381"/>
        <end position="399"/>
    </location>
</feature>
<feature type="transmembrane region" description="Helical" evidence="6">
    <location>
        <begin position="173"/>
        <end position="194"/>
    </location>
</feature>
<keyword evidence="5 6" id="KW-0472">Membrane</keyword>
<feature type="transmembrane region" description="Helical" evidence="6">
    <location>
        <begin position="258"/>
        <end position="275"/>
    </location>
</feature>
<evidence type="ECO:0000256" key="4">
    <source>
        <dbReference type="ARBA" id="ARBA00022989"/>
    </source>
</evidence>
<evidence type="ECO:0000313" key="8">
    <source>
        <dbReference type="EMBL" id="GGG21178.1"/>
    </source>
</evidence>
<sequence>MAPAQESLVPKDQIREGLLIFLLAAIQFTHMMDFVIMMPLGPQLMRVFSISPREFGLLVSAYTFSAAIAGFVSALFIDRFDRKHALLALYVGFIVGTLGCAIAPNYGLLLLARVVAGGFGGVLGALVLAIIGDAIPEHRRGAATGRVMAAFSVASIAGIPIGLYLASEMSWHAPFYLLVGLSVVILLVAVRFLPAMRGHLTNARPGNPFRALKAMVVQPNLQWAMALTVTLTMAGFLVVPFISPYMVANVGFSERDLSYIYLFGGLATVFTSQWAGRLADRYGKHLIFRWAAILSIIPILLITNLPPVGMVLALTVSTFFFILFGARFVPAMSLVTSSVEPELRGSFMSINSSVQQLGAGIAAFVSGLIVQETASGTLTHYNWVGIMASVVTLVAVWTVNRIRTVG</sequence>
<dbReference type="SUPFAM" id="SSF103473">
    <property type="entry name" value="MFS general substrate transporter"/>
    <property type="match status" value="1"/>
</dbReference>
<keyword evidence="2" id="KW-1003">Cell membrane</keyword>
<reference evidence="9" key="1">
    <citation type="journal article" date="2019" name="Int. J. Syst. Evol. Microbiol.">
        <title>The Global Catalogue of Microorganisms (GCM) 10K type strain sequencing project: providing services to taxonomists for standard genome sequencing and annotation.</title>
        <authorList>
            <consortium name="The Broad Institute Genomics Platform"/>
            <consortium name="The Broad Institute Genome Sequencing Center for Infectious Disease"/>
            <person name="Wu L."/>
            <person name="Ma J."/>
        </authorList>
    </citation>
    <scope>NUCLEOTIDE SEQUENCE [LARGE SCALE GENOMIC DNA]</scope>
    <source>
        <strain evidence="9">CGMCC 1.12749</strain>
    </source>
</reference>
<dbReference type="PRINTS" id="PR01035">
    <property type="entry name" value="TCRTETA"/>
</dbReference>
<feature type="transmembrane region" description="Helical" evidence="6">
    <location>
        <begin position="57"/>
        <end position="77"/>
    </location>
</feature>
<dbReference type="Gene3D" id="1.20.1250.20">
    <property type="entry name" value="MFS general substrate transporter like domains"/>
    <property type="match status" value="1"/>
</dbReference>
<comment type="caution">
    <text evidence="8">The sequence shown here is derived from an EMBL/GenBank/DDBJ whole genome shotgun (WGS) entry which is preliminary data.</text>
</comment>
<accession>A0ABQ1WBR7</accession>
<organism evidence="8 9">
    <name type="scientific">Pontibacter amylolyticus</name>
    <dbReference type="NCBI Taxonomy" id="1424080"/>
    <lineage>
        <taxon>Bacteria</taxon>
        <taxon>Pseudomonadati</taxon>
        <taxon>Bacteroidota</taxon>
        <taxon>Cytophagia</taxon>
        <taxon>Cytophagales</taxon>
        <taxon>Hymenobacteraceae</taxon>
        <taxon>Pontibacter</taxon>
    </lineage>
</organism>
<evidence type="ECO:0000256" key="5">
    <source>
        <dbReference type="ARBA" id="ARBA00023136"/>
    </source>
</evidence>
<keyword evidence="3 6" id="KW-0812">Transmembrane</keyword>